<evidence type="ECO:0000256" key="2">
    <source>
        <dbReference type="ARBA" id="ARBA00022695"/>
    </source>
</evidence>
<dbReference type="GO" id="GO:0003964">
    <property type="term" value="F:RNA-directed DNA polymerase activity"/>
    <property type="evidence" value="ECO:0007669"/>
    <property type="project" value="UniProtKB-KW"/>
</dbReference>
<sequence length="257" mass="29627">YLIRIVTTKNTLINDASNSALRAVLGQLVGKHFHIIAYASRTLDLAQTNYTTTEKELLSIVFALDKFCSYLLASKIVIFFDHVALKFLLKKPDAKPRLIWWMLLLQEFDIEIRNTKGAKNLVADHLSRIERRIDPLPVRDDFPDEQLLLQLEGIESWFADICNFLVASTLLPEASKSYKEKIKSDAKYYVWDDLYLWRFCSDQIIHRHLEAAITDPIRQLGKYWSMGFIGLPSSRMPITLSPPTSNTLTTHSFLHNL</sequence>
<feature type="non-terminal residue" evidence="8">
    <location>
        <position position="1"/>
    </location>
</feature>
<dbReference type="SUPFAM" id="SSF56672">
    <property type="entry name" value="DNA/RNA polymerases"/>
    <property type="match status" value="1"/>
</dbReference>
<evidence type="ECO:0000256" key="1">
    <source>
        <dbReference type="ARBA" id="ARBA00022679"/>
    </source>
</evidence>
<dbReference type="OrthoDB" id="427924at2759"/>
<evidence type="ECO:0000313" key="9">
    <source>
        <dbReference type="Proteomes" id="UP000257109"/>
    </source>
</evidence>
<keyword evidence="1" id="KW-0808">Transferase</keyword>
<dbReference type="PANTHER" id="PTHR34072">
    <property type="entry name" value="ENZYMATIC POLYPROTEIN-RELATED"/>
    <property type="match status" value="1"/>
</dbReference>
<evidence type="ECO:0000256" key="6">
    <source>
        <dbReference type="ARBA" id="ARBA00022918"/>
    </source>
</evidence>
<evidence type="ECO:0000256" key="4">
    <source>
        <dbReference type="ARBA" id="ARBA00022759"/>
    </source>
</evidence>
<dbReference type="Pfam" id="PF17917">
    <property type="entry name" value="RT_RNaseH"/>
    <property type="match status" value="1"/>
</dbReference>
<gene>
    <name evidence="8" type="primary">pol</name>
    <name evidence="8" type="ORF">CR513_16043</name>
</gene>
<keyword evidence="3" id="KW-0540">Nuclease</keyword>
<dbReference type="CDD" id="cd09274">
    <property type="entry name" value="RNase_HI_RT_Ty3"/>
    <property type="match status" value="1"/>
</dbReference>
<dbReference type="PANTHER" id="PTHR34072:SF57">
    <property type="entry name" value="RNA-DIRECTED DNA POLYMERASE"/>
    <property type="match status" value="1"/>
</dbReference>
<dbReference type="AlphaFoldDB" id="A0A371HDA7"/>
<dbReference type="InterPro" id="IPR041373">
    <property type="entry name" value="RT_RNaseH"/>
</dbReference>
<keyword evidence="9" id="KW-1185">Reference proteome</keyword>
<name>A0A371HDA7_MUCPR</name>
<evidence type="ECO:0000313" key="8">
    <source>
        <dbReference type="EMBL" id="RDY00735.1"/>
    </source>
</evidence>
<accession>A0A371HDA7</accession>
<dbReference type="GO" id="GO:0016787">
    <property type="term" value="F:hydrolase activity"/>
    <property type="evidence" value="ECO:0007669"/>
    <property type="project" value="UniProtKB-KW"/>
</dbReference>
<keyword evidence="5" id="KW-0378">Hydrolase</keyword>
<dbReference type="GO" id="GO:0004519">
    <property type="term" value="F:endonuclease activity"/>
    <property type="evidence" value="ECO:0007669"/>
    <property type="project" value="UniProtKB-KW"/>
</dbReference>
<dbReference type="InterPro" id="IPR043502">
    <property type="entry name" value="DNA/RNA_pol_sf"/>
</dbReference>
<evidence type="ECO:0000259" key="7">
    <source>
        <dbReference type="Pfam" id="PF17917"/>
    </source>
</evidence>
<keyword evidence="2" id="KW-0548">Nucleotidyltransferase</keyword>
<evidence type="ECO:0000256" key="3">
    <source>
        <dbReference type="ARBA" id="ARBA00022722"/>
    </source>
</evidence>
<dbReference type="Gene3D" id="3.10.20.370">
    <property type="match status" value="1"/>
</dbReference>
<proteinExistence type="predicted"/>
<evidence type="ECO:0000256" key="5">
    <source>
        <dbReference type="ARBA" id="ARBA00022801"/>
    </source>
</evidence>
<protein>
    <submittedName>
        <fullName evidence="8">Retrovirus-related Pol polyprotein from transposon 17.6</fullName>
    </submittedName>
</protein>
<keyword evidence="4" id="KW-0255">Endonuclease</keyword>
<organism evidence="8 9">
    <name type="scientific">Mucuna pruriens</name>
    <name type="common">Velvet bean</name>
    <name type="synonym">Dolichos pruriens</name>
    <dbReference type="NCBI Taxonomy" id="157652"/>
    <lineage>
        <taxon>Eukaryota</taxon>
        <taxon>Viridiplantae</taxon>
        <taxon>Streptophyta</taxon>
        <taxon>Embryophyta</taxon>
        <taxon>Tracheophyta</taxon>
        <taxon>Spermatophyta</taxon>
        <taxon>Magnoliopsida</taxon>
        <taxon>eudicotyledons</taxon>
        <taxon>Gunneridae</taxon>
        <taxon>Pentapetalae</taxon>
        <taxon>rosids</taxon>
        <taxon>fabids</taxon>
        <taxon>Fabales</taxon>
        <taxon>Fabaceae</taxon>
        <taxon>Papilionoideae</taxon>
        <taxon>50 kb inversion clade</taxon>
        <taxon>NPAAA clade</taxon>
        <taxon>indigoferoid/millettioid clade</taxon>
        <taxon>Phaseoleae</taxon>
        <taxon>Mucuna</taxon>
    </lineage>
</organism>
<reference evidence="8" key="1">
    <citation type="submission" date="2018-05" db="EMBL/GenBank/DDBJ databases">
        <title>Draft genome of Mucuna pruriens seed.</title>
        <authorList>
            <person name="Nnadi N.E."/>
            <person name="Vos R."/>
            <person name="Hasami M.H."/>
            <person name="Devisetty U.K."/>
            <person name="Aguiy J.C."/>
        </authorList>
    </citation>
    <scope>NUCLEOTIDE SEQUENCE [LARGE SCALE GENOMIC DNA]</scope>
    <source>
        <strain evidence="8">JCA_2017</strain>
    </source>
</reference>
<comment type="caution">
    <text evidence="8">The sequence shown here is derived from an EMBL/GenBank/DDBJ whole genome shotgun (WGS) entry which is preliminary data.</text>
</comment>
<feature type="non-terminal residue" evidence="8">
    <location>
        <position position="257"/>
    </location>
</feature>
<feature type="domain" description="Reverse transcriptase RNase H-like" evidence="7">
    <location>
        <begin position="11"/>
        <end position="108"/>
    </location>
</feature>
<keyword evidence="6" id="KW-0695">RNA-directed DNA polymerase</keyword>
<dbReference type="Proteomes" id="UP000257109">
    <property type="component" value="Unassembled WGS sequence"/>
</dbReference>
<dbReference type="EMBL" id="QJKJ01002919">
    <property type="protein sequence ID" value="RDY00735.1"/>
    <property type="molecule type" value="Genomic_DNA"/>
</dbReference>